<protein>
    <recommendedName>
        <fullName evidence="11">Multidrug transporter MdfA</fullName>
    </recommendedName>
</protein>
<dbReference type="PROSITE" id="PS00216">
    <property type="entry name" value="SUGAR_TRANSPORT_1"/>
    <property type="match status" value="1"/>
</dbReference>
<organism evidence="14 15">
    <name type="scientific">Silvimonas iriomotensis</name>
    <dbReference type="NCBI Taxonomy" id="449662"/>
    <lineage>
        <taxon>Bacteria</taxon>
        <taxon>Pseudomonadati</taxon>
        <taxon>Pseudomonadota</taxon>
        <taxon>Betaproteobacteria</taxon>
        <taxon>Neisseriales</taxon>
        <taxon>Chitinibacteraceae</taxon>
        <taxon>Silvimonas</taxon>
    </lineage>
</organism>
<dbReference type="InterPro" id="IPR036259">
    <property type="entry name" value="MFS_trans_sf"/>
</dbReference>
<dbReference type="PANTHER" id="PTHR23502:SF43">
    <property type="entry name" value="MULTIDRUG TRANSPORTER MDFA"/>
    <property type="match status" value="1"/>
</dbReference>
<feature type="transmembrane region" description="Helical" evidence="12">
    <location>
        <begin position="285"/>
        <end position="307"/>
    </location>
</feature>
<feature type="domain" description="Major facilitator superfamily (MFS) profile" evidence="13">
    <location>
        <begin position="12"/>
        <end position="398"/>
    </location>
</feature>
<feature type="transmembrane region" description="Helical" evidence="12">
    <location>
        <begin position="219"/>
        <end position="237"/>
    </location>
</feature>
<feature type="transmembrane region" description="Helical" evidence="12">
    <location>
        <begin position="106"/>
        <end position="128"/>
    </location>
</feature>
<sequence>MQHKPISRLHIGAMLFPLCLVLYEFSTYIANDMILPGMLHVTQEFGVSSAWVPTSMTLYMIGGASLQWLLGPLSDRIGRRPVMLAGVVWFVSLCLAALIANNMGVFLALRFLQGMGMCFLVAVGYAAIQEAFEEKTAIKVTAMMANVALLAPLIGPLTGAALMAFTTWRMIFVAIACLAAVAGVGLYFTMPETAPRSKAPFSCKSVWLDYKAVLTNRRFMSGVMAISMAGLPLLAWIGQSPVIIMEGEHHSSLDYGLWQLPVFGALIAGNIALATIGDRFPIHRVIGVGGSLVFAGTLLALVFTLTFETHFKGMAIGLGLYAFGLGLGNAGIFRLTLFASDIAKGTVSATLGLIMMGIYAIGIEIFKAIYRAGGEGWFAAVFVLTGLAFVFTLRHFMGWDKPGQPLPATPTE</sequence>
<evidence type="ECO:0000256" key="7">
    <source>
        <dbReference type="ARBA" id="ARBA00022989"/>
    </source>
</evidence>
<evidence type="ECO:0000256" key="3">
    <source>
        <dbReference type="ARBA" id="ARBA00022448"/>
    </source>
</evidence>
<evidence type="ECO:0000256" key="1">
    <source>
        <dbReference type="ARBA" id="ARBA00004429"/>
    </source>
</evidence>
<dbReference type="NCBIfam" id="NF011931">
    <property type="entry name" value="PRK15402.1"/>
    <property type="match status" value="1"/>
</dbReference>
<dbReference type="Proteomes" id="UP000637267">
    <property type="component" value="Unassembled WGS sequence"/>
</dbReference>
<feature type="transmembrane region" description="Helical" evidence="12">
    <location>
        <begin position="50"/>
        <end position="70"/>
    </location>
</feature>
<dbReference type="RefSeq" id="WP_188702636.1">
    <property type="nucleotide sequence ID" value="NZ_BMLX01000001.1"/>
</dbReference>
<dbReference type="Gene3D" id="1.20.1720.10">
    <property type="entry name" value="Multidrug resistance protein D"/>
    <property type="match status" value="1"/>
</dbReference>
<feature type="transmembrane region" description="Helical" evidence="12">
    <location>
        <begin position="82"/>
        <end position="100"/>
    </location>
</feature>
<feature type="transmembrane region" description="Helical" evidence="12">
    <location>
        <begin position="12"/>
        <end position="30"/>
    </location>
</feature>
<keyword evidence="5" id="KW-0997">Cell inner membrane</keyword>
<dbReference type="InterPro" id="IPR005829">
    <property type="entry name" value="Sugar_transporter_CS"/>
</dbReference>
<keyword evidence="4" id="KW-1003">Cell membrane</keyword>
<dbReference type="PANTHER" id="PTHR23502">
    <property type="entry name" value="MAJOR FACILITATOR SUPERFAMILY"/>
    <property type="match status" value="1"/>
</dbReference>
<evidence type="ECO:0000256" key="11">
    <source>
        <dbReference type="ARBA" id="ARBA00040126"/>
    </source>
</evidence>
<name>A0ABQ2P5U5_9NEIS</name>
<evidence type="ECO:0000259" key="13">
    <source>
        <dbReference type="PROSITE" id="PS50850"/>
    </source>
</evidence>
<evidence type="ECO:0000313" key="14">
    <source>
        <dbReference type="EMBL" id="GGP18990.1"/>
    </source>
</evidence>
<evidence type="ECO:0000256" key="5">
    <source>
        <dbReference type="ARBA" id="ARBA00022519"/>
    </source>
</evidence>
<accession>A0ABQ2P5U5</accession>
<dbReference type="SUPFAM" id="SSF103473">
    <property type="entry name" value="MFS general substrate transporter"/>
    <property type="match status" value="1"/>
</dbReference>
<comment type="caution">
    <text evidence="14">The sequence shown here is derived from an EMBL/GenBank/DDBJ whole genome shotgun (WGS) entry which is preliminary data.</text>
</comment>
<feature type="transmembrane region" description="Helical" evidence="12">
    <location>
        <begin position="376"/>
        <end position="393"/>
    </location>
</feature>
<feature type="transmembrane region" description="Helical" evidence="12">
    <location>
        <begin position="170"/>
        <end position="188"/>
    </location>
</feature>
<dbReference type="EMBL" id="BMLX01000001">
    <property type="protein sequence ID" value="GGP18990.1"/>
    <property type="molecule type" value="Genomic_DNA"/>
</dbReference>
<feature type="transmembrane region" description="Helical" evidence="12">
    <location>
        <begin position="313"/>
        <end position="337"/>
    </location>
</feature>
<dbReference type="Pfam" id="PF07690">
    <property type="entry name" value="MFS_1"/>
    <property type="match status" value="1"/>
</dbReference>
<evidence type="ECO:0000256" key="10">
    <source>
        <dbReference type="ARBA" id="ARBA00038406"/>
    </source>
</evidence>
<keyword evidence="6 12" id="KW-0812">Transmembrane</keyword>
<feature type="transmembrane region" description="Helical" evidence="12">
    <location>
        <begin position="349"/>
        <end position="370"/>
    </location>
</feature>
<evidence type="ECO:0000256" key="12">
    <source>
        <dbReference type="SAM" id="Phobius"/>
    </source>
</evidence>
<keyword evidence="9" id="KW-0046">Antibiotic resistance</keyword>
<evidence type="ECO:0000313" key="15">
    <source>
        <dbReference type="Proteomes" id="UP000637267"/>
    </source>
</evidence>
<comment type="subunit">
    <text evidence="2">Monomer.</text>
</comment>
<dbReference type="InterPro" id="IPR011701">
    <property type="entry name" value="MFS"/>
</dbReference>
<keyword evidence="3" id="KW-0813">Transport</keyword>
<evidence type="ECO:0000256" key="2">
    <source>
        <dbReference type="ARBA" id="ARBA00011245"/>
    </source>
</evidence>
<evidence type="ECO:0000256" key="9">
    <source>
        <dbReference type="ARBA" id="ARBA00023251"/>
    </source>
</evidence>
<feature type="transmembrane region" description="Helical" evidence="12">
    <location>
        <begin position="257"/>
        <end position="276"/>
    </location>
</feature>
<evidence type="ECO:0000256" key="6">
    <source>
        <dbReference type="ARBA" id="ARBA00022692"/>
    </source>
</evidence>
<comment type="subcellular location">
    <subcellularLocation>
        <location evidence="1">Cell inner membrane</location>
        <topology evidence="1">Multi-pass membrane protein</topology>
    </subcellularLocation>
</comment>
<keyword evidence="15" id="KW-1185">Reference proteome</keyword>
<keyword evidence="7 12" id="KW-1133">Transmembrane helix</keyword>
<evidence type="ECO:0000256" key="4">
    <source>
        <dbReference type="ARBA" id="ARBA00022475"/>
    </source>
</evidence>
<proteinExistence type="inferred from homology"/>
<dbReference type="CDD" id="cd17320">
    <property type="entry name" value="MFS_MdfA_MDR_like"/>
    <property type="match status" value="1"/>
</dbReference>
<keyword evidence="8 12" id="KW-0472">Membrane</keyword>
<dbReference type="PROSITE" id="PS50850">
    <property type="entry name" value="MFS"/>
    <property type="match status" value="1"/>
</dbReference>
<evidence type="ECO:0000256" key="8">
    <source>
        <dbReference type="ARBA" id="ARBA00023136"/>
    </source>
</evidence>
<comment type="similarity">
    <text evidence="10">Belongs to the major facilitator superfamily. MdfA family.</text>
</comment>
<reference evidence="15" key="1">
    <citation type="journal article" date="2019" name="Int. J. Syst. Evol. Microbiol.">
        <title>The Global Catalogue of Microorganisms (GCM) 10K type strain sequencing project: providing services to taxonomists for standard genome sequencing and annotation.</title>
        <authorList>
            <consortium name="The Broad Institute Genomics Platform"/>
            <consortium name="The Broad Institute Genome Sequencing Center for Infectious Disease"/>
            <person name="Wu L."/>
            <person name="Ma J."/>
        </authorList>
    </citation>
    <scope>NUCLEOTIDE SEQUENCE [LARGE SCALE GENOMIC DNA]</scope>
    <source>
        <strain evidence="15">CGMCC 1.8859</strain>
    </source>
</reference>
<feature type="transmembrane region" description="Helical" evidence="12">
    <location>
        <begin position="140"/>
        <end position="164"/>
    </location>
</feature>
<dbReference type="InterPro" id="IPR020846">
    <property type="entry name" value="MFS_dom"/>
</dbReference>
<gene>
    <name evidence="14" type="ORF">GCM10010970_08390</name>
</gene>